<proteinExistence type="predicted"/>
<evidence type="ECO:0000313" key="4">
    <source>
        <dbReference type="Proteomes" id="UP001345827"/>
    </source>
</evidence>
<name>A0AAV9Q324_9PEZI</name>
<evidence type="ECO:0000313" key="3">
    <source>
        <dbReference type="EMBL" id="KAK5534695.1"/>
    </source>
</evidence>
<dbReference type="PANTHER" id="PTHR31001:SF76">
    <property type="entry name" value="ZN(2)-C6 FUNGAL-TYPE DOMAIN-CONTAINING PROTEIN"/>
    <property type="match status" value="1"/>
</dbReference>
<comment type="caution">
    <text evidence="3">The sequence shown here is derived from an EMBL/GenBank/DDBJ whole genome shotgun (WGS) entry which is preliminary data.</text>
</comment>
<organism evidence="3 4">
    <name type="scientific">Vermiconidia calcicola</name>
    <dbReference type="NCBI Taxonomy" id="1690605"/>
    <lineage>
        <taxon>Eukaryota</taxon>
        <taxon>Fungi</taxon>
        <taxon>Dikarya</taxon>
        <taxon>Ascomycota</taxon>
        <taxon>Pezizomycotina</taxon>
        <taxon>Dothideomycetes</taxon>
        <taxon>Dothideomycetidae</taxon>
        <taxon>Mycosphaerellales</taxon>
        <taxon>Extremaceae</taxon>
        <taxon>Vermiconidia</taxon>
    </lineage>
</organism>
<dbReference type="EMBL" id="JAXLQG010000011">
    <property type="protein sequence ID" value="KAK5534695.1"/>
    <property type="molecule type" value="Genomic_DNA"/>
</dbReference>
<evidence type="ECO:0000256" key="2">
    <source>
        <dbReference type="ARBA" id="ARBA00023242"/>
    </source>
</evidence>
<gene>
    <name evidence="3" type="ORF">LTR25_006727</name>
</gene>
<keyword evidence="4" id="KW-1185">Reference proteome</keyword>
<dbReference type="CDD" id="cd12148">
    <property type="entry name" value="fungal_TF_MHR"/>
    <property type="match status" value="1"/>
</dbReference>
<evidence type="ECO:0000256" key="1">
    <source>
        <dbReference type="ARBA" id="ARBA00004123"/>
    </source>
</evidence>
<dbReference type="Proteomes" id="UP001345827">
    <property type="component" value="Unassembled WGS sequence"/>
</dbReference>
<dbReference type="GO" id="GO:0005634">
    <property type="term" value="C:nucleus"/>
    <property type="evidence" value="ECO:0007669"/>
    <property type="project" value="UniProtKB-SubCell"/>
</dbReference>
<protein>
    <recommendedName>
        <fullName evidence="5">Transcription factor domain-containing protein</fullName>
    </recommendedName>
</protein>
<accession>A0AAV9Q324</accession>
<sequence>MGERTEVALRKPASTAQKTSSSWLASTGIGFNSTADAQAAFLQMLLPSVEHIWDLVNYHELSLLWYHGCYFGPLFRWELQSVLADQEQSEVLAITNLDLQWLALLFSIMAGSLTCAPERRQIQWGFQKAEASKLSMQWYKATISCLNQAEYTTNHSIYSVHAIATLTMSAHFLGQSGELSVLLGGALKIAQSLGLDRLDHDPASETIISSSTEEQRHKLIKREIGRRLWSQLCVQDWMSLPFNESHNIHPLHFTTTKPSSRNHLNMDPIPTTFPTYISYGNYLFEIAKLMVDHHEAMIRATTQFTKYEYVLEYDSRMRTLATKGMPRFFHVVEPIDPAWPEWVPAARRSLTICFAHKIIMIHRTYIRASFVNPAYSITRMTCLAAAKTILNEAKQTKDLDGPIIWVDKAFCVAAAIILCLDILHRSASDPEFKTHKDLVTECIELLRKFDTSVVAIRGAGLLTALLAERERLTSSLTWPPESIKTSDILASLRTEPDGPGYADGTAELKPLAELFPPQAGFCNRFLFENLLSFKDDLRG</sequence>
<dbReference type="InterPro" id="IPR050613">
    <property type="entry name" value="Sec_Metabolite_Reg"/>
</dbReference>
<dbReference type="PANTHER" id="PTHR31001">
    <property type="entry name" value="UNCHARACTERIZED TRANSCRIPTIONAL REGULATORY PROTEIN"/>
    <property type="match status" value="1"/>
</dbReference>
<reference evidence="3 4" key="1">
    <citation type="submission" date="2023-06" db="EMBL/GenBank/DDBJ databases">
        <title>Black Yeasts Isolated from many extreme environments.</title>
        <authorList>
            <person name="Coleine C."/>
            <person name="Stajich J.E."/>
            <person name="Selbmann L."/>
        </authorList>
    </citation>
    <scope>NUCLEOTIDE SEQUENCE [LARGE SCALE GENOMIC DNA]</scope>
    <source>
        <strain evidence="3 4">CCFEE 5887</strain>
    </source>
</reference>
<evidence type="ECO:0008006" key="5">
    <source>
        <dbReference type="Google" id="ProtNLM"/>
    </source>
</evidence>
<dbReference type="AlphaFoldDB" id="A0AAV9Q324"/>
<keyword evidence="2" id="KW-0539">Nucleus</keyword>
<comment type="subcellular location">
    <subcellularLocation>
        <location evidence="1">Nucleus</location>
    </subcellularLocation>
</comment>